<evidence type="ECO:0000256" key="2">
    <source>
        <dbReference type="ARBA" id="ARBA00022737"/>
    </source>
</evidence>
<dbReference type="GO" id="GO:0008483">
    <property type="term" value="F:transaminase activity"/>
    <property type="evidence" value="ECO:0007669"/>
    <property type="project" value="UniProtKB-KW"/>
</dbReference>
<reference evidence="4 5" key="1">
    <citation type="submission" date="2019-03" db="EMBL/GenBank/DDBJ databases">
        <title>Genomic Encyclopedia of Type Strains, Phase IV (KMG-IV): sequencing the most valuable type-strain genomes for metagenomic binning, comparative biology and taxonomic classification.</title>
        <authorList>
            <person name="Goeker M."/>
        </authorList>
    </citation>
    <scope>NUCLEOTIDE SEQUENCE [LARGE SCALE GENOMIC DNA]</scope>
    <source>
        <strain evidence="4 5">DSM 25059</strain>
    </source>
</reference>
<dbReference type="Pfam" id="PF01380">
    <property type="entry name" value="SIS"/>
    <property type="match status" value="2"/>
</dbReference>
<name>A0A4R6FG52_9SPHN</name>
<keyword evidence="1" id="KW-0808">Transferase</keyword>
<dbReference type="CDD" id="cd05009">
    <property type="entry name" value="SIS_GlmS_GlmD_2"/>
    <property type="match status" value="1"/>
</dbReference>
<dbReference type="PANTHER" id="PTHR10937:SF8">
    <property type="entry name" value="AMINOTRANSFERASE-RELATED"/>
    <property type="match status" value="1"/>
</dbReference>
<proteinExistence type="predicted"/>
<evidence type="ECO:0000313" key="5">
    <source>
        <dbReference type="Proteomes" id="UP000295493"/>
    </source>
</evidence>
<dbReference type="GO" id="GO:0097367">
    <property type="term" value="F:carbohydrate derivative binding"/>
    <property type="evidence" value="ECO:0007669"/>
    <property type="project" value="InterPro"/>
</dbReference>
<dbReference type="AlphaFoldDB" id="A0A4R6FG52"/>
<keyword evidence="5" id="KW-1185">Reference proteome</keyword>
<dbReference type="EMBL" id="SNWD01000010">
    <property type="protein sequence ID" value="TDN80309.1"/>
    <property type="molecule type" value="Genomic_DNA"/>
</dbReference>
<dbReference type="InterPro" id="IPR001347">
    <property type="entry name" value="SIS_dom"/>
</dbReference>
<evidence type="ECO:0000313" key="4">
    <source>
        <dbReference type="EMBL" id="TDN80309.1"/>
    </source>
</evidence>
<dbReference type="InterPro" id="IPR046348">
    <property type="entry name" value="SIS_dom_sf"/>
</dbReference>
<organism evidence="4 5">
    <name type="scientific">Stakelama pacifica</name>
    <dbReference type="NCBI Taxonomy" id="517720"/>
    <lineage>
        <taxon>Bacteria</taxon>
        <taxon>Pseudomonadati</taxon>
        <taxon>Pseudomonadota</taxon>
        <taxon>Alphaproteobacteria</taxon>
        <taxon>Sphingomonadales</taxon>
        <taxon>Sphingomonadaceae</taxon>
        <taxon>Stakelama</taxon>
    </lineage>
</organism>
<protein>
    <submittedName>
        <fullName evidence="4">Glutamine--fructose-6-phosphate transaminase</fullName>
    </submittedName>
</protein>
<dbReference type="PROSITE" id="PS51464">
    <property type="entry name" value="SIS"/>
    <property type="match status" value="2"/>
</dbReference>
<dbReference type="GO" id="GO:1901135">
    <property type="term" value="P:carbohydrate derivative metabolic process"/>
    <property type="evidence" value="ECO:0007669"/>
    <property type="project" value="InterPro"/>
</dbReference>
<gene>
    <name evidence="4" type="ORF">EV664_110103</name>
</gene>
<dbReference type="Proteomes" id="UP000295493">
    <property type="component" value="Unassembled WGS sequence"/>
</dbReference>
<evidence type="ECO:0000256" key="1">
    <source>
        <dbReference type="ARBA" id="ARBA00022576"/>
    </source>
</evidence>
<evidence type="ECO:0000259" key="3">
    <source>
        <dbReference type="PROSITE" id="PS51464"/>
    </source>
</evidence>
<accession>A0A4R6FG52</accession>
<dbReference type="InterPro" id="IPR035466">
    <property type="entry name" value="GlmS/AgaS_SIS"/>
</dbReference>
<dbReference type="Gene3D" id="3.40.50.10490">
    <property type="entry name" value="Glucose-6-phosphate isomerase like protein, domain 1"/>
    <property type="match status" value="2"/>
</dbReference>
<feature type="domain" description="SIS" evidence="3">
    <location>
        <begin position="44"/>
        <end position="197"/>
    </location>
</feature>
<dbReference type="InterPro" id="IPR035490">
    <property type="entry name" value="GlmS/FrlB_SIS"/>
</dbReference>
<dbReference type="PANTHER" id="PTHR10937">
    <property type="entry name" value="GLUCOSAMINE--FRUCTOSE-6-PHOSPHATE AMINOTRANSFERASE, ISOMERIZING"/>
    <property type="match status" value="1"/>
</dbReference>
<feature type="domain" description="SIS" evidence="3">
    <location>
        <begin position="209"/>
        <end position="344"/>
    </location>
</feature>
<dbReference type="SUPFAM" id="SSF53697">
    <property type="entry name" value="SIS domain"/>
    <property type="match status" value="1"/>
</dbReference>
<sequence>MVEGTAGPASERDVATTLMDREAAESGAAVGRMIEANLTRLTALGERLRAAPPARIVTIARGSSDHAATYGKYLIETMIGVPVASAAPSVASVFSANVAEEPATLCIAISQSGRSPDLLATVTAQRAAGAHIVALVNDEQSPLAQQADTLVALSAGPEKSVAATKSYITALAAQALMVALWSENEALLTAVNSLPGELERACGLDWSSAVPALRDATNMFVIGRGYSFGIAQEAALKFKETCALHAEAFSAAEVRHGPMTIVRAGFPVLGFATSDTAGDSVREAAQEFAARDALLRVADPAGNGEAALPAIPAHPAIEPILMVQSFYRMVNALALARGMDPDKPQYLSKVTETR</sequence>
<comment type="caution">
    <text evidence="4">The sequence shown here is derived from an EMBL/GenBank/DDBJ whole genome shotgun (WGS) entry which is preliminary data.</text>
</comment>
<keyword evidence="1" id="KW-0032">Aminotransferase</keyword>
<keyword evidence="2" id="KW-0677">Repeat</keyword>
<dbReference type="CDD" id="cd05008">
    <property type="entry name" value="SIS_GlmS_GlmD_1"/>
    <property type="match status" value="1"/>
</dbReference>